<dbReference type="AlphaFoldDB" id="A0A7W6EN21"/>
<keyword evidence="2" id="KW-1185">Reference proteome</keyword>
<evidence type="ECO:0000313" key="1">
    <source>
        <dbReference type="EMBL" id="MBB3836024.1"/>
    </source>
</evidence>
<protein>
    <submittedName>
        <fullName evidence="1">Sugar lactone lactonase YvrE</fullName>
    </submittedName>
</protein>
<name>A0A7W6EN21_9BACT</name>
<proteinExistence type="predicted"/>
<sequence>MKTSRTFWLSLSTVVLVGWLVACNEKEEVVPEPEQLTAANFADQLRAPIGLTLDTKGQLWVTEAGTGKNDGSIVMITPQGTKTTAMTGFPSVIANGAIEGMSHPLFHDGKLYVLHGVSGMLYTIDVASFKAGDAPLNISTAQKEDLGTYIRTLKLTDPINSNVFDLVVGPDGNLYIADAGANAIFKRDKATGKLSLFAKIPDAGTKIEAVPTGIVFDGTRFLVTTLSGFPFAPGNAKMYQITTDGTVSEYKTGFTTLSHLTLSKNNKPLAIQMAEFGATGFQPLSGKVVNEEGKVLLPSIMMPTDIERSGNREFYLLSYALGTIQKLTY</sequence>
<dbReference type="Gene3D" id="2.120.10.30">
    <property type="entry name" value="TolB, C-terminal domain"/>
    <property type="match status" value="1"/>
</dbReference>
<organism evidence="1 2">
    <name type="scientific">Runella defluvii</name>
    <dbReference type="NCBI Taxonomy" id="370973"/>
    <lineage>
        <taxon>Bacteria</taxon>
        <taxon>Pseudomonadati</taxon>
        <taxon>Bacteroidota</taxon>
        <taxon>Cytophagia</taxon>
        <taxon>Cytophagales</taxon>
        <taxon>Spirosomataceae</taxon>
        <taxon>Runella</taxon>
    </lineage>
</organism>
<reference evidence="1 2" key="1">
    <citation type="submission" date="2020-08" db="EMBL/GenBank/DDBJ databases">
        <title>Genomic Encyclopedia of Type Strains, Phase IV (KMG-IV): sequencing the most valuable type-strain genomes for metagenomic binning, comparative biology and taxonomic classification.</title>
        <authorList>
            <person name="Goeker M."/>
        </authorList>
    </citation>
    <scope>NUCLEOTIDE SEQUENCE [LARGE SCALE GENOMIC DNA]</scope>
    <source>
        <strain evidence="1 2">DSM 17976</strain>
    </source>
</reference>
<accession>A0A7W6EN21</accession>
<dbReference type="SUPFAM" id="SSF63829">
    <property type="entry name" value="Calcium-dependent phosphotriesterase"/>
    <property type="match status" value="1"/>
</dbReference>
<dbReference type="InterPro" id="IPR011042">
    <property type="entry name" value="6-blade_b-propeller_TolB-like"/>
</dbReference>
<dbReference type="Proteomes" id="UP000541352">
    <property type="component" value="Unassembled WGS sequence"/>
</dbReference>
<evidence type="ECO:0000313" key="2">
    <source>
        <dbReference type="Proteomes" id="UP000541352"/>
    </source>
</evidence>
<comment type="caution">
    <text evidence="1">The sequence shown here is derived from an EMBL/GenBank/DDBJ whole genome shotgun (WGS) entry which is preliminary data.</text>
</comment>
<dbReference type="NCBIfam" id="NF033206">
    <property type="entry name" value="ScyE_fam"/>
    <property type="match status" value="1"/>
</dbReference>
<dbReference type="RefSeq" id="WP_183970830.1">
    <property type="nucleotide sequence ID" value="NZ_JACIBY010000001.1"/>
</dbReference>
<gene>
    <name evidence="1" type="ORF">FHS57_000006</name>
</gene>
<dbReference type="InterPro" id="IPR048031">
    <property type="entry name" value="ScyD/ScyE-like"/>
</dbReference>
<dbReference type="PROSITE" id="PS51257">
    <property type="entry name" value="PROKAR_LIPOPROTEIN"/>
    <property type="match status" value="1"/>
</dbReference>
<dbReference type="EMBL" id="JACIBY010000001">
    <property type="protein sequence ID" value="MBB3836024.1"/>
    <property type="molecule type" value="Genomic_DNA"/>
</dbReference>